<dbReference type="Gene3D" id="3.40.1580.10">
    <property type="entry name" value="SMI1/KNR4-like"/>
    <property type="match status" value="1"/>
</dbReference>
<evidence type="ECO:0000313" key="2">
    <source>
        <dbReference type="EMBL" id="MFC5063590.1"/>
    </source>
</evidence>
<accession>A0ABV9YL35</accession>
<dbReference type="InterPro" id="IPR018958">
    <property type="entry name" value="Knr4/Smi1-like_dom"/>
</dbReference>
<gene>
    <name evidence="2" type="ORF">ACFPBZ_15315</name>
</gene>
<name>A0ABV9YL35_9PSEU</name>
<sequence length="136" mass="14747">MPTGDPPLAPAGDAVVREHEDRLRVDLPRDFLAVAQHRQGAAPHPAKVTLPDGSATAVARLLHFGEGFGNIVTRGFPLEGVLDKGVIPFAEDVGGDVFCFSFREDYDRPPVVFWTVDHGAVRLADDFTAFVAMLHD</sequence>
<dbReference type="EMBL" id="JBHSIV010000015">
    <property type="protein sequence ID" value="MFC5063590.1"/>
    <property type="molecule type" value="Genomic_DNA"/>
</dbReference>
<dbReference type="Pfam" id="PF09346">
    <property type="entry name" value="SMI1_KNR4"/>
    <property type="match status" value="1"/>
</dbReference>
<evidence type="ECO:0000259" key="1">
    <source>
        <dbReference type="Pfam" id="PF09346"/>
    </source>
</evidence>
<proteinExistence type="predicted"/>
<keyword evidence="3" id="KW-1185">Reference proteome</keyword>
<reference evidence="3" key="1">
    <citation type="journal article" date="2019" name="Int. J. Syst. Evol. Microbiol.">
        <title>The Global Catalogue of Microorganisms (GCM) 10K type strain sequencing project: providing services to taxonomists for standard genome sequencing and annotation.</title>
        <authorList>
            <consortium name="The Broad Institute Genomics Platform"/>
            <consortium name="The Broad Institute Genome Sequencing Center for Infectious Disease"/>
            <person name="Wu L."/>
            <person name="Ma J."/>
        </authorList>
    </citation>
    <scope>NUCLEOTIDE SEQUENCE [LARGE SCALE GENOMIC DNA]</scope>
    <source>
        <strain evidence="3">CGMCC 4.7093</strain>
    </source>
</reference>
<dbReference type="RefSeq" id="WP_378036938.1">
    <property type="nucleotide sequence ID" value="NZ_JBHSIV010000015.1"/>
</dbReference>
<organism evidence="2 3">
    <name type="scientific">Actinomycetospora atypica</name>
    <dbReference type="NCBI Taxonomy" id="1290095"/>
    <lineage>
        <taxon>Bacteria</taxon>
        <taxon>Bacillati</taxon>
        <taxon>Actinomycetota</taxon>
        <taxon>Actinomycetes</taxon>
        <taxon>Pseudonocardiales</taxon>
        <taxon>Pseudonocardiaceae</taxon>
        <taxon>Actinomycetospora</taxon>
    </lineage>
</organism>
<dbReference type="SUPFAM" id="SSF160631">
    <property type="entry name" value="SMI1/KNR4-like"/>
    <property type="match status" value="1"/>
</dbReference>
<comment type="caution">
    <text evidence="2">The sequence shown here is derived from an EMBL/GenBank/DDBJ whole genome shotgun (WGS) entry which is preliminary data.</text>
</comment>
<evidence type="ECO:0000313" key="3">
    <source>
        <dbReference type="Proteomes" id="UP001595947"/>
    </source>
</evidence>
<dbReference type="InterPro" id="IPR037883">
    <property type="entry name" value="Knr4/Smi1-like_sf"/>
</dbReference>
<feature type="domain" description="Knr4/Smi1-like" evidence="1">
    <location>
        <begin position="10"/>
        <end position="132"/>
    </location>
</feature>
<dbReference type="Proteomes" id="UP001595947">
    <property type="component" value="Unassembled WGS sequence"/>
</dbReference>
<protein>
    <submittedName>
        <fullName evidence="2">SMI1/KNR4 family protein</fullName>
    </submittedName>
</protein>